<reference evidence="3" key="1">
    <citation type="journal article" date="2019" name="Int. J. Syst. Evol. Microbiol.">
        <title>The Global Catalogue of Microorganisms (GCM) 10K type strain sequencing project: providing services to taxonomists for standard genome sequencing and annotation.</title>
        <authorList>
            <consortium name="The Broad Institute Genomics Platform"/>
            <consortium name="The Broad Institute Genome Sequencing Center for Infectious Disease"/>
            <person name="Wu L."/>
            <person name="Ma J."/>
        </authorList>
    </citation>
    <scope>NUCLEOTIDE SEQUENCE [LARGE SCALE GENOMIC DNA]</scope>
    <source>
        <strain evidence="3">CCUG 43111</strain>
    </source>
</reference>
<evidence type="ECO:0000313" key="2">
    <source>
        <dbReference type="EMBL" id="MFC5476903.1"/>
    </source>
</evidence>
<feature type="domain" description="RES" evidence="1">
    <location>
        <begin position="50"/>
        <end position="196"/>
    </location>
</feature>
<dbReference type="Proteomes" id="UP001596101">
    <property type="component" value="Unassembled WGS sequence"/>
</dbReference>
<evidence type="ECO:0000313" key="3">
    <source>
        <dbReference type="Proteomes" id="UP001596101"/>
    </source>
</evidence>
<accession>A0ABW0MIS3</accession>
<protein>
    <submittedName>
        <fullName evidence="2">RES family NAD+ phosphorylase</fullName>
    </submittedName>
</protein>
<sequence length="228" mass="24444">MVKRPAARPNAAAAGVAIAPPPTLHITLTRWPAGEPLHRVHHLDYGAVQFNPGIKGNARFSPIADAAGKPIPTLYGGASFACAAMESVFHDVPFAAGFKAYDKAKLDGQVHSQFTAIEDLQLADLGSRALRKLGVERKQLIDTEKDQYPLTRQWAVAIHAGFPQVQGLCWISRQDDSARSVVLFGDRIAAGILRPRAATRSLVADPLAYGELLALAEQIGVDIVPGRS</sequence>
<dbReference type="Pfam" id="PF08808">
    <property type="entry name" value="RES"/>
    <property type="match status" value="1"/>
</dbReference>
<keyword evidence="3" id="KW-1185">Reference proteome</keyword>
<gene>
    <name evidence="2" type="ORF">ACFPQ5_01780</name>
</gene>
<dbReference type="SMART" id="SM00953">
    <property type="entry name" value="RES"/>
    <property type="match status" value="1"/>
</dbReference>
<proteinExistence type="predicted"/>
<evidence type="ECO:0000259" key="1">
    <source>
        <dbReference type="SMART" id="SM00953"/>
    </source>
</evidence>
<name>A0ABW0MIS3_9BURK</name>
<comment type="caution">
    <text evidence="2">The sequence shown here is derived from an EMBL/GenBank/DDBJ whole genome shotgun (WGS) entry which is preliminary data.</text>
</comment>
<dbReference type="RefSeq" id="WP_379751315.1">
    <property type="nucleotide sequence ID" value="NZ_JBHSMR010000001.1"/>
</dbReference>
<organism evidence="2 3">
    <name type="scientific">Massilia suwonensis</name>
    <dbReference type="NCBI Taxonomy" id="648895"/>
    <lineage>
        <taxon>Bacteria</taxon>
        <taxon>Pseudomonadati</taxon>
        <taxon>Pseudomonadota</taxon>
        <taxon>Betaproteobacteria</taxon>
        <taxon>Burkholderiales</taxon>
        <taxon>Oxalobacteraceae</taxon>
        <taxon>Telluria group</taxon>
        <taxon>Massilia</taxon>
    </lineage>
</organism>
<dbReference type="InterPro" id="IPR014914">
    <property type="entry name" value="RES_dom"/>
</dbReference>
<dbReference type="EMBL" id="JBHSMR010000001">
    <property type="protein sequence ID" value="MFC5476903.1"/>
    <property type="molecule type" value="Genomic_DNA"/>
</dbReference>